<dbReference type="CDD" id="cd00082">
    <property type="entry name" value="HisKA"/>
    <property type="match status" value="1"/>
</dbReference>
<dbReference type="Gene3D" id="1.10.287.130">
    <property type="match status" value="1"/>
</dbReference>
<keyword evidence="5" id="KW-0418">Kinase</keyword>
<dbReference type="InterPro" id="IPR001789">
    <property type="entry name" value="Sig_transdc_resp-reg_receiver"/>
</dbReference>
<evidence type="ECO:0000256" key="1">
    <source>
        <dbReference type="ARBA" id="ARBA00000085"/>
    </source>
</evidence>
<keyword evidence="7" id="KW-0812">Transmembrane</keyword>
<dbReference type="SUPFAM" id="SSF47384">
    <property type="entry name" value="Homodimeric domain of signal transducing histidine kinase"/>
    <property type="match status" value="1"/>
</dbReference>
<dbReference type="GO" id="GO:0005886">
    <property type="term" value="C:plasma membrane"/>
    <property type="evidence" value="ECO:0007669"/>
    <property type="project" value="TreeGrafter"/>
</dbReference>
<dbReference type="PANTHER" id="PTHR43047:SF72">
    <property type="entry name" value="OSMOSENSING HISTIDINE PROTEIN KINASE SLN1"/>
    <property type="match status" value="1"/>
</dbReference>
<feature type="domain" description="Response regulatory" evidence="9">
    <location>
        <begin position="441"/>
        <end position="563"/>
    </location>
</feature>
<dbReference type="GO" id="GO:0000155">
    <property type="term" value="F:phosphorelay sensor kinase activity"/>
    <property type="evidence" value="ECO:0007669"/>
    <property type="project" value="InterPro"/>
</dbReference>
<dbReference type="Proteomes" id="UP001515480">
    <property type="component" value="Unassembled WGS sequence"/>
</dbReference>
<dbReference type="Pfam" id="PF00072">
    <property type="entry name" value="Response_reg"/>
    <property type="match status" value="1"/>
</dbReference>
<dbReference type="EC" id="2.7.13.3" evidence="2"/>
<keyword evidence="3 6" id="KW-0597">Phosphoprotein</keyword>
<dbReference type="PROSITE" id="PS50109">
    <property type="entry name" value="HIS_KIN"/>
    <property type="match status" value="1"/>
</dbReference>
<dbReference type="PRINTS" id="PR00344">
    <property type="entry name" value="BCTRLSENSOR"/>
</dbReference>
<feature type="transmembrane region" description="Helical" evidence="7">
    <location>
        <begin position="126"/>
        <end position="144"/>
    </location>
</feature>
<dbReference type="SMART" id="SM00448">
    <property type="entry name" value="REC"/>
    <property type="match status" value="1"/>
</dbReference>
<dbReference type="InterPro" id="IPR004358">
    <property type="entry name" value="Sig_transdc_His_kin-like_C"/>
</dbReference>
<evidence type="ECO:0000313" key="11">
    <source>
        <dbReference type="Proteomes" id="UP001515480"/>
    </source>
</evidence>
<evidence type="ECO:0000256" key="7">
    <source>
        <dbReference type="SAM" id="Phobius"/>
    </source>
</evidence>
<evidence type="ECO:0000313" key="10">
    <source>
        <dbReference type="EMBL" id="KAL1505107.1"/>
    </source>
</evidence>
<organism evidence="10 11">
    <name type="scientific">Prymnesium parvum</name>
    <name type="common">Toxic golden alga</name>
    <dbReference type="NCBI Taxonomy" id="97485"/>
    <lineage>
        <taxon>Eukaryota</taxon>
        <taxon>Haptista</taxon>
        <taxon>Haptophyta</taxon>
        <taxon>Prymnesiophyceae</taxon>
        <taxon>Prymnesiales</taxon>
        <taxon>Prymnesiaceae</taxon>
        <taxon>Prymnesium</taxon>
    </lineage>
</organism>
<evidence type="ECO:0000256" key="3">
    <source>
        <dbReference type="ARBA" id="ARBA00022553"/>
    </source>
</evidence>
<keyword evidence="7" id="KW-1133">Transmembrane helix</keyword>
<dbReference type="InterPro" id="IPR011006">
    <property type="entry name" value="CheY-like_superfamily"/>
</dbReference>
<dbReference type="InterPro" id="IPR003661">
    <property type="entry name" value="HisK_dim/P_dom"/>
</dbReference>
<evidence type="ECO:0000256" key="2">
    <source>
        <dbReference type="ARBA" id="ARBA00012438"/>
    </source>
</evidence>
<feature type="transmembrane region" description="Helical" evidence="7">
    <location>
        <begin position="96"/>
        <end position="114"/>
    </location>
</feature>
<keyword evidence="11" id="KW-1185">Reference proteome</keyword>
<dbReference type="GO" id="GO:0009927">
    <property type="term" value="F:histidine phosphotransfer kinase activity"/>
    <property type="evidence" value="ECO:0007669"/>
    <property type="project" value="TreeGrafter"/>
</dbReference>
<dbReference type="SUPFAM" id="SSF55874">
    <property type="entry name" value="ATPase domain of HSP90 chaperone/DNA topoisomerase II/histidine kinase"/>
    <property type="match status" value="1"/>
</dbReference>
<accession>A0AB34ISF4</accession>
<feature type="transmembrane region" description="Helical" evidence="7">
    <location>
        <begin position="12"/>
        <end position="28"/>
    </location>
</feature>
<dbReference type="InterPro" id="IPR005467">
    <property type="entry name" value="His_kinase_dom"/>
</dbReference>
<dbReference type="Pfam" id="PF02518">
    <property type="entry name" value="HATPase_c"/>
    <property type="match status" value="1"/>
</dbReference>
<sequence>MEADNLEDRKLIQRLFLVVCTVGASLAGSPPPRVPLVGFLAMSHVLLGHISNERWEQLLFTVSCIGPYAELTTFYLKYKDSELYHTAEAAADWFDMSGFYMLAIVAMPVLGNLVGMRRRMYKRTMLAMSPAALGYAFVCVPPWAPGRLSGQQVRVFMLMCITQVLSWTAFNEMERIGVATALRQRAHEQYVAALSHDFGTPITAIKMSVARMKEACAHRKGMEHVEPLLSAMSAACEVMSALRQKAIDFGKLQLGRQLTPDMASVNVEELVLVKLAAVMRYIPHSDKVKVSYSVDDAVSRWITTDGSFVFMMLLNFASNAFKATKCGHILVCARLVDRSIRFAVSDTGEGLTAEAAERILWKPFMKLSSSGTGLGLYHVHQLAKALKGSVGYEPNHLASSGSVFWFDLPYASCDAPVAEAFGEPELRKSLFLLPVAVPKGPVLLVEDDEFIQEMTKLLLHDLGVGVVSQATDGREALRMLMAEDAPRFSLVLMDMQMPFMDGPECVRHIRAWERQSSLVPLRIYALSAGDSEQFSSEWREQLDGVLQKPVPRETLQQLLSSGK</sequence>
<dbReference type="InterPro" id="IPR036890">
    <property type="entry name" value="HATPase_C_sf"/>
</dbReference>
<dbReference type="InterPro" id="IPR003594">
    <property type="entry name" value="HATPase_dom"/>
</dbReference>
<comment type="caution">
    <text evidence="10">The sequence shown here is derived from an EMBL/GenBank/DDBJ whole genome shotgun (WGS) entry which is preliminary data.</text>
</comment>
<gene>
    <name evidence="10" type="ORF">AB1Y20_008866</name>
</gene>
<feature type="modified residue" description="4-aspartylphosphate" evidence="6">
    <location>
        <position position="494"/>
    </location>
</feature>
<evidence type="ECO:0000259" key="9">
    <source>
        <dbReference type="PROSITE" id="PS50110"/>
    </source>
</evidence>
<dbReference type="SMART" id="SM00387">
    <property type="entry name" value="HATPase_c"/>
    <property type="match status" value="1"/>
</dbReference>
<dbReference type="PROSITE" id="PS50110">
    <property type="entry name" value="RESPONSE_REGULATORY"/>
    <property type="match status" value="1"/>
</dbReference>
<keyword evidence="4" id="KW-0808">Transferase</keyword>
<evidence type="ECO:0000256" key="6">
    <source>
        <dbReference type="PROSITE-ProRule" id="PRU00169"/>
    </source>
</evidence>
<protein>
    <recommendedName>
        <fullName evidence="2">histidine kinase</fullName>
        <ecNumber evidence="2">2.7.13.3</ecNumber>
    </recommendedName>
</protein>
<dbReference type="CDD" id="cd17546">
    <property type="entry name" value="REC_hyHK_CKI1_RcsC-like"/>
    <property type="match status" value="1"/>
</dbReference>
<proteinExistence type="predicted"/>
<dbReference type="AlphaFoldDB" id="A0AB34ISF4"/>
<evidence type="ECO:0000256" key="5">
    <source>
        <dbReference type="ARBA" id="ARBA00022777"/>
    </source>
</evidence>
<dbReference type="PANTHER" id="PTHR43047">
    <property type="entry name" value="TWO-COMPONENT HISTIDINE PROTEIN KINASE"/>
    <property type="match status" value="1"/>
</dbReference>
<dbReference type="SUPFAM" id="SSF52172">
    <property type="entry name" value="CheY-like"/>
    <property type="match status" value="1"/>
</dbReference>
<dbReference type="Gene3D" id="3.30.565.10">
    <property type="entry name" value="Histidine kinase-like ATPase, C-terminal domain"/>
    <property type="match status" value="1"/>
</dbReference>
<dbReference type="EMBL" id="JBGBPQ010000019">
    <property type="protein sequence ID" value="KAL1505107.1"/>
    <property type="molecule type" value="Genomic_DNA"/>
</dbReference>
<evidence type="ECO:0000259" key="8">
    <source>
        <dbReference type="PROSITE" id="PS50109"/>
    </source>
</evidence>
<name>A0AB34ISF4_PRYPA</name>
<comment type="catalytic activity">
    <reaction evidence="1">
        <text>ATP + protein L-histidine = ADP + protein N-phospho-L-histidine.</text>
        <dbReference type="EC" id="2.7.13.3"/>
    </reaction>
</comment>
<dbReference type="Gene3D" id="3.40.50.2300">
    <property type="match status" value="1"/>
</dbReference>
<evidence type="ECO:0000256" key="4">
    <source>
        <dbReference type="ARBA" id="ARBA00022679"/>
    </source>
</evidence>
<keyword evidence="7" id="KW-0472">Membrane</keyword>
<reference evidence="10 11" key="1">
    <citation type="journal article" date="2024" name="Science">
        <title>Giant polyketide synthase enzymes in the biosynthesis of giant marine polyether toxins.</title>
        <authorList>
            <person name="Fallon T.R."/>
            <person name="Shende V.V."/>
            <person name="Wierzbicki I.H."/>
            <person name="Pendleton A.L."/>
            <person name="Watervoot N.F."/>
            <person name="Auber R.P."/>
            <person name="Gonzalez D.J."/>
            <person name="Wisecaver J.H."/>
            <person name="Moore B.S."/>
        </authorList>
    </citation>
    <scope>NUCLEOTIDE SEQUENCE [LARGE SCALE GENOMIC DNA]</scope>
    <source>
        <strain evidence="10 11">12B1</strain>
    </source>
</reference>
<dbReference type="InterPro" id="IPR036097">
    <property type="entry name" value="HisK_dim/P_sf"/>
</dbReference>
<feature type="domain" description="Histidine kinase" evidence="8">
    <location>
        <begin position="193"/>
        <end position="412"/>
    </location>
</feature>